<protein>
    <submittedName>
        <fullName evidence="1">Uncharacterized protein</fullName>
    </submittedName>
</protein>
<organism evidence="1">
    <name type="scientific">Streptomyces avermitilis</name>
    <dbReference type="NCBI Taxonomy" id="33903"/>
    <lineage>
        <taxon>Bacteria</taxon>
        <taxon>Bacillati</taxon>
        <taxon>Actinomycetota</taxon>
        <taxon>Actinomycetes</taxon>
        <taxon>Kitasatosporales</taxon>
        <taxon>Streptomycetaceae</taxon>
        <taxon>Streptomyces</taxon>
    </lineage>
</organism>
<proteinExistence type="predicted"/>
<gene>
    <name evidence="1" type="ORF">SAVMC3_76510</name>
</gene>
<accession>A0A499VMW9</accession>
<evidence type="ECO:0000313" key="1">
    <source>
        <dbReference type="EMBL" id="BBJ55022.1"/>
    </source>
</evidence>
<reference evidence="1" key="1">
    <citation type="submission" date="2019-04" db="EMBL/GenBank/DDBJ databases">
        <title>Draft genome sequences of Streptomyces avermitilis MC3.</title>
        <authorList>
            <person name="Komaki H."/>
            <person name="Tamura T."/>
            <person name="Hosoyama A."/>
        </authorList>
    </citation>
    <scope>NUCLEOTIDE SEQUENCE</scope>
    <source>
        <strain evidence="1">MC3</strain>
    </source>
</reference>
<name>A0A499VMW9_STRAX</name>
<dbReference type="AlphaFoldDB" id="A0A499VMW9"/>
<sequence length="222" mass="22854">MQLAGVPDDLLLAVEDDGELGAAARVPRPVLAGAHEEFGPRLAGQGACGLDRVGPVGRAALAPPAGLLAGAREDDGGVPGLLGQRGGEGGDLLVRGTAVDGQPDRDALLRARVEDQPGLEERQVVRTAPVVAAQRAEQARQQRRAERGLLLGERVDQLDDPALRVVGGEAELVEDVLPDEGVVRRLDVSGAGQRAADAAVQPLPLGQAPARGGLGRVEGRFS</sequence>
<dbReference type="EMBL" id="AP019621">
    <property type="protein sequence ID" value="BBJ55022.1"/>
    <property type="molecule type" value="Genomic_DNA"/>
</dbReference>